<dbReference type="SUPFAM" id="SSF161098">
    <property type="entry name" value="MetI-like"/>
    <property type="match status" value="1"/>
</dbReference>
<dbReference type="InterPro" id="IPR035906">
    <property type="entry name" value="MetI-like_sf"/>
</dbReference>
<dbReference type="Gene3D" id="1.10.3720.10">
    <property type="entry name" value="MetI-like"/>
    <property type="match status" value="1"/>
</dbReference>
<evidence type="ECO:0000256" key="10">
    <source>
        <dbReference type="ARBA" id="ARBA00040780"/>
    </source>
</evidence>
<dbReference type="NCBIfam" id="NF007852">
    <property type="entry name" value="PRK10561.1"/>
    <property type="match status" value="1"/>
</dbReference>
<dbReference type="Proteomes" id="UP000186878">
    <property type="component" value="Unassembled WGS sequence"/>
</dbReference>
<comment type="caution">
    <text evidence="13">The sequence shown here is derived from an EMBL/GenBank/DDBJ whole genome shotgun (WGS) entry which is preliminary data.</text>
</comment>
<evidence type="ECO:0000256" key="4">
    <source>
        <dbReference type="ARBA" id="ARBA00022448"/>
    </source>
</evidence>
<dbReference type="GO" id="GO:0055085">
    <property type="term" value="P:transmembrane transport"/>
    <property type="evidence" value="ECO:0007669"/>
    <property type="project" value="InterPro"/>
</dbReference>
<keyword evidence="9 11" id="KW-0472">Membrane</keyword>
<evidence type="ECO:0000256" key="3">
    <source>
        <dbReference type="ARBA" id="ARBA00011557"/>
    </source>
</evidence>
<keyword evidence="8 11" id="KW-1133">Transmembrane helix</keyword>
<reference evidence="13 14" key="1">
    <citation type="submission" date="2016-12" db="EMBL/GenBank/DDBJ databases">
        <title>Draft genome sequences of strains Salinicola socius SMB35, Salinicola sp. MH3R3-1 and Chromohalobacter sp. SMB17 from the Verkhnekamsk potash mining region of Russia.</title>
        <authorList>
            <person name="Mavrodi D.V."/>
            <person name="Olsson B.E."/>
            <person name="Korsakova E.S."/>
            <person name="Pyankova A."/>
            <person name="Mavrodi O.V."/>
            <person name="Plotnikova E.G."/>
        </authorList>
    </citation>
    <scope>NUCLEOTIDE SEQUENCE [LARGE SCALE GENOMIC DNA]</scope>
    <source>
        <strain evidence="13 14">SMB35</strain>
    </source>
</reference>
<dbReference type="InterPro" id="IPR000515">
    <property type="entry name" value="MetI-like"/>
</dbReference>
<dbReference type="RefSeq" id="WP_075571075.1">
    <property type="nucleotide sequence ID" value="NZ_MSDO01000023.1"/>
</dbReference>
<comment type="subunit">
    <text evidence="3">The complex is composed of two ATP-binding proteins (UgpC), two transmembrane proteins (UgpA and UgpE) and a solute-binding protein (UgpB).</text>
</comment>
<feature type="domain" description="ABC transmembrane type-1" evidence="12">
    <location>
        <begin position="73"/>
        <end position="281"/>
    </location>
</feature>
<protein>
    <recommendedName>
        <fullName evidence="10">sn-glycerol-3-phosphate transport system permease protein UgpA</fullName>
    </recommendedName>
</protein>
<keyword evidence="7 11" id="KW-0812">Transmembrane</keyword>
<gene>
    <name evidence="13" type="ORF">BTW07_15455</name>
</gene>
<accession>A0A1Q8SPC5</accession>
<feature type="transmembrane region" description="Helical" evidence="11">
    <location>
        <begin position="171"/>
        <end position="191"/>
    </location>
</feature>
<evidence type="ECO:0000256" key="6">
    <source>
        <dbReference type="ARBA" id="ARBA00022519"/>
    </source>
</evidence>
<name>A0A1Q8SPC5_9GAMM</name>
<dbReference type="OrthoDB" id="9785347at2"/>
<evidence type="ECO:0000256" key="2">
    <source>
        <dbReference type="ARBA" id="ARBA00008852"/>
    </source>
</evidence>
<evidence type="ECO:0000313" key="13">
    <source>
        <dbReference type="EMBL" id="OLO03246.1"/>
    </source>
</evidence>
<evidence type="ECO:0000313" key="14">
    <source>
        <dbReference type="Proteomes" id="UP000186878"/>
    </source>
</evidence>
<dbReference type="EMBL" id="MSDO01000023">
    <property type="protein sequence ID" value="OLO03246.1"/>
    <property type="molecule type" value="Genomic_DNA"/>
</dbReference>
<dbReference type="STRING" id="404433.BTW07_15455"/>
<dbReference type="PANTHER" id="PTHR43227:SF9">
    <property type="entry name" value="SN-GLYCEROL-3-PHOSPHATE TRANSPORT SYSTEM PERMEASE PROTEIN UGPA"/>
    <property type="match status" value="1"/>
</dbReference>
<evidence type="ECO:0000256" key="11">
    <source>
        <dbReference type="RuleBase" id="RU363032"/>
    </source>
</evidence>
<evidence type="ECO:0000259" key="12">
    <source>
        <dbReference type="PROSITE" id="PS50928"/>
    </source>
</evidence>
<keyword evidence="5" id="KW-1003">Cell membrane</keyword>
<dbReference type="PROSITE" id="PS50928">
    <property type="entry name" value="ABC_TM1"/>
    <property type="match status" value="1"/>
</dbReference>
<dbReference type="GO" id="GO:0005886">
    <property type="term" value="C:plasma membrane"/>
    <property type="evidence" value="ECO:0007669"/>
    <property type="project" value="UniProtKB-SubCell"/>
</dbReference>
<proteinExistence type="inferred from homology"/>
<evidence type="ECO:0000256" key="5">
    <source>
        <dbReference type="ARBA" id="ARBA00022475"/>
    </source>
</evidence>
<feature type="transmembrane region" description="Helical" evidence="11">
    <location>
        <begin position="203"/>
        <end position="225"/>
    </location>
</feature>
<feature type="transmembrane region" description="Helical" evidence="11">
    <location>
        <begin position="12"/>
        <end position="31"/>
    </location>
</feature>
<dbReference type="AlphaFoldDB" id="A0A1Q8SPC5"/>
<dbReference type="PANTHER" id="PTHR43227">
    <property type="entry name" value="BLL4140 PROTEIN"/>
    <property type="match status" value="1"/>
</dbReference>
<keyword evidence="14" id="KW-1185">Reference proteome</keyword>
<evidence type="ECO:0000256" key="8">
    <source>
        <dbReference type="ARBA" id="ARBA00022989"/>
    </source>
</evidence>
<feature type="transmembrane region" description="Helical" evidence="11">
    <location>
        <begin position="65"/>
        <end position="94"/>
    </location>
</feature>
<comment type="similarity">
    <text evidence="2">Belongs to the binding-protein-dependent transport system permease family. UgpAE subfamily.</text>
</comment>
<sequence>MTTFERYRFTPWLLLAPQLAIVAVFFFWPAADSLRQAFYVQDAFGLGERFVGLANFQRVMASSGYWQAMSVTVLFSVLVAGGAMLLALLLAVLADRVLHGARLYRVLLTWPYAIAPAVAGILWMFMFDPVLGVLTHVLAGFGVHWDAQLHPGQALALVVIASIWQQMSYNFVFFLAGLQMIPTSLLEAAAIDGAGPFRRFIGITLPLLSPTAFFLLVMNSVYVLFETFATIDNTTLGGPGGATRTLVYKLYEDGFVARDLGSSSAQSVLLMVLVGALTFVQFRYLERRVQY</sequence>
<keyword evidence="6" id="KW-0997">Cell inner membrane</keyword>
<dbReference type="CDD" id="cd06261">
    <property type="entry name" value="TM_PBP2"/>
    <property type="match status" value="1"/>
</dbReference>
<dbReference type="Pfam" id="PF00528">
    <property type="entry name" value="BPD_transp_1"/>
    <property type="match status" value="1"/>
</dbReference>
<comment type="subcellular location">
    <subcellularLocation>
        <location evidence="1">Cell inner membrane</location>
        <topology evidence="1">Multi-pass membrane protein</topology>
    </subcellularLocation>
    <subcellularLocation>
        <location evidence="11">Cell membrane</location>
        <topology evidence="11">Multi-pass membrane protein</topology>
    </subcellularLocation>
</comment>
<feature type="transmembrane region" description="Helical" evidence="11">
    <location>
        <begin position="106"/>
        <end position="126"/>
    </location>
</feature>
<evidence type="ECO:0000256" key="7">
    <source>
        <dbReference type="ARBA" id="ARBA00022692"/>
    </source>
</evidence>
<organism evidence="13 14">
    <name type="scientific">Salinicola socius</name>
    <dbReference type="NCBI Taxonomy" id="404433"/>
    <lineage>
        <taxon>Bacteria</taxon>
        <taxon>Pseudomonadati</taxon>
        <taxon>Pseudomonadota</taxon>
        <taxon>Gammaproteobacteria</taxon>
        <taxon>Oceanospirillales</taxon>
        <taxon>Halomonadaceae</taxon>
        <taxon>Salinicola</taxon>
    </lineage>
</organism>
<dbReference type="InterPro" id="IPR050809">
    <property type="entry name" value="UgpAE/MalFG_permease"/>
</dbReference>
<evidence type="ECO:0000256" key="9">
    <source>
        <dbReference type="ARBA" id="ARBA00023136"/>
    </source>
</evidence>
<evidence type="ECO:0000256" key="1">
    <source>
        <dbReference type="ARBA" id="ARBA00004429"/>
    </source>
</evidence>
<keyword evidence="4 11" id="KW-0813">Transport</keyword>